<dbReference type="RefSeq" id="WP_188412728.1">
    <property type="nucleotide sequence ID" value="NZ_BMDO01000001.1"/>
</dbReference>
<name>A0A917MZC7_9SPHI</name>
<evidence type="ECO:0000313" key="3">
    <source>
        <dbReference type="Proteomes" id="UP000662074"/>
    </source>
</evidence>
<sequence length="308" mass="34184">MHTILGAGGPIANALTAELIKSNQQIRLVSRRPITPANANVKWHKADLTNAAEVMQATQGSTIIYLCAGLVYNKTIWQQQWPVIMQNVINAAKENNARLIFFDNVYMYGLVKGPMLETEIYNPASVKGEVRAKISAQLMDEVKAGNLHASIARAADFYGTEGTNSVLDSMVLSKFAKGEKAMWLGKPDTLHSFTYVPDAGKAMYLLGQRPDADNQIWHLPTAPAITGKQIMEIAAATFNTKPRHIAVNKLMLQVIGLFNKPVKDSVEMYYQFNHDYVFNSDKFEKAFNVKPTTYAQGIQNLAQTLFKA</sequence>
<feature type="domain" description="NAD-dependent epimerase/dehydratase" evidence="1">
    <location>
        <begin position="4"/>
        <end position="214"/>
    </location>
</feature>
<dbReference type="PANTHER" id="PTHR43245:SF13">
    <property type="entry name" value="UDP-D-APIOSE_UDP-D-XYLOSE SYNTHASE 2"/>
    <property type="match status" value="1"/>
</dbReference>
<dbReference type="PANTHER" id="PTHR43245">
    <property type="entry name" value="BIFUNCTIONAL POLYMYXIN RESISTANCE PROTEIN ARNA"/>
    <property type="match status" value="1"/>
</dbReference>
<proteinExistence type="predicted"/>
<dbReference type="Pfam" id="PF01370">
    <property type="entry name" value="Epimerase"/>
    <property type="match status" value="1"/>
</dbReference>
<protein>
    <recommendedName>
        <fullName evidence="1">NAD-dependent epimerase/dehydratase domain-containing protein</fullName>
    </recommendedName>
</protein>
<dbReference type="SUPFAM" id="SSF51735">
    <property type="entry name" value="NAD(P)-binding Rossmann-fold domains"/>
    <property type="match status" value="1"/>
</dbReference>
<dbReference type="AlphaFoldDB" id="A0A917MZC7"/>
<reference evidence="2" key="1">
    <citation type="journal article" date="2014" name="Int. J. Syst. Evol. Microbiol.">
        <title>Complete genome sequence of Corynebacterium casei LMG S-19264T (=DSM 44701T), isolated from a smear-ripened cheese.</title>
        <authorList>
            <consortium name="US DOE Joint Genome Institute (JGI-PGF)"/>
            <person name="Walter F."/>
            <person name="Albersmeier A."/>
            <person name="Kalinowski J."/>
            <person name="Ruckert C."/>
        </authorList>
    </citation>
    <scope>NUCLEOTIDE SEQUENCE</scope>
    <source>
        <strain evidence="2">CCM 8711</strain>
    </source>
</reference>
<reference evidence="2" key="2">
    <citation type="submission" date="2020-09" db="EMBL/GenBank/DDBJ databases">
        <authorList>
            <person name="Sun Q."/>
            <person name="Sedlacek I."/>
        </authorList>
    </citation>
    <scope>NUCLEOTIDE SEQUENCE</scope>
    <source>
        <strain evidence="2">CCM 8711</strain>
    </source>
</reference>
<dbReference type="InterPro" id="IPR036291">
    <property type="entry name" value="NAD(P)-bd_dom_sf"/>
</dbReference>
<evidence type="ECO:0000259" key="1">
    <source>
        <dbReference type="Pfam" id="PF01370"/>
    </source>
</evidence>
<evidence type="ECO:0000313" key="2">
    <source>
        <dbReference type="EMBL" id="GGI48846.1"/>
    </source>
</evidence>
<dbReference type="InterPro" id="IPR001509">
    <property type="entry name" value="Epimerase_deHydtase"/>
</dbReference>
<dbReference type="EMBL" id="BMDO01000001">
    <property type="protein sequence ID" value="GGI48846.1"/>
    <property type="molecule type" value="Genomic_DNA"/>
</dbReference>
<dbReference type="InterPro" id="IPR050177">
    <property type="entry name" value="Lipid_A_modif_metabolic_enz"/>
</dbReference>
<gene>
    <name evidence="2" type="ORF">GCM10011425_00580</name>
</gene>
<organism evidence="2 3">
    <name type="scientific">Mucilaginibacter galii</name>
    <dbReference type="NCBI Taxonomy" id="2005073"/>
    <lineage>
        <taxon>Bacteria</taxon>
        <taxon>Pseudomonadati</taxon>
        <taxon>Bacteroidota</taxon>
        <taxon>Sphingobacteriia</taxon>
        <taxon>Sphingobacteriales</taxon>
        <taxon>Sphingobacteriaceae</taxon>
        <taxon>Mucilaginibacter</taxon>
    </lineage>
</organism>
<keyword evidence="3" id="KW-1185">Reference proteome</keyword>
<accession>A0A917MZC7</accession>
<comment type="caution">
    <text evidence="2">The sequence shown here is derived from an EMBL/GenBank/DDBJ whole genome shotgun (WGS) entry which is preliminary data.</text>
</comment>
<dbReference type="Gene3D" id="3.40.50.720">
    <property type="entry name" value="NAD(P)-binding Rossmann-like Domain"/>
    <property type="match status" value="1"/>
</dbReference>
<dbReference type="Proteomes" id="UP000662074">
    <property type="component" value="Unassembled WGS sequence"/>
</dbReference>